<dbReference type="InterPro" id="IPR011547">
    <property type="entry name" value="SLC26A/SulP_dom"/>
</dbReference>
<keyword evidence="3 5" id="KW-1133">Transmembrane helix</keyword>
<dbReference type="PROSITE" id="PS50801">
    <property type="entry name" value="STAS"/>
    <property type="match status" value="1"/>
</dbReference>
<dbReference type="InterPro" id="IPR001902">
    <property type="entry name" value="SLC26A/SulP_fam"/>
</dbReference>
<organism evidence="7 8">
    <name type="scientific">Reichenbachiella agarivorans</name>
    <dbReference type="NCBI Taxonomy" id="2979464"/>
    <lineage>
        <taxon>Bacteria</taxon>
        <taxon>Pseudomonadati</taxon>
        <taxon>Bacteroidota</taxon>
        <taxon>Cytophagia</taxon>
        <taxon>Cytophagales</taxon>
        <taxon>Reichenbachiellaceae</taxon>
        <taxon>Reichenbachiella</taxon>
    </lineage>
</organism>
<dbReference type="Pfam" id="PF00916">
    <property type="entry name" value="Sulfate_transp"/>
    <property type="match status" value="1"/>
</dbReference>
<protein>
    <submittedName>
        <fullName evidence="7">Sulfate permease</fullName>
    </submittedName>
</protein>
<dbReference type="Gene3D" id="3.30.750.24">
    <property type="entry name" value="STAS domain"/>
    <property type="match status" value="1"/>
</dbReference>
<gene>
    <name evidence="7" type="primary">sulP</name>
    <name evidence="7" type="ORF">N6H18_09665</name>
</gene>
<comment type="subcellular location">
    <subcellularLocation>
        <location evidence="1">Membrane</location>
        <topology evidence="1">Multi-pass membrane protein</topology>
    </subcellularLocation>
</comment>
<feature type="transmembrane region" description="Helical" evidence="5">
    <location>
        <begin position="21"/>
        <end position="43"/>
    </location>
</feature>
<feature type="transmembrane region" description="Helical" evidence="5">
    <location>
        <begin position="387"/>
        <end position="415"/>
    </location>
</feature>
<dbReference type="RefSeq" id="WP_262308068.1">
    <property type="nucleotide sequence ID" value="NZ_CP106679.1"/>
</dbReference>
<keyword evidence="4 5" id="KW-0472">Membrane</keyword>
<dbReference type="PROSITE" id="PS01130">
    <property type="entry name" value="SLC26A"/>
    <property type="match status" value="1"/>
</dbReference>
<feature type="transmembrane region" description="Helical" evidence="5">
    <location>
        <begin position="252"/>
        <end position="270"/>
    </location>
</feature>
<reference evidence="7" key="1">
    <citation type="submission" date="2022-09" db="EMBL/GenBank/DDBJ databases">
        <title>Comparative genomics and taxonomic characterization of three novel marine species of genus Reichenbachiella exhibiting antioxidant and polysaccharide degradation activities.</title>
        <authorList>
            <person name="Muhammad N."/>
            <person name="Lee Y.-J."/>
            <person name="Ko J."/>
            <person name="Kim S.-G."/>
        </authorList>
    </citation>
    <scope>NUCLEOTIDE SEQUENCE</scope>
    <source>
        <strain evidence="7">BKB1-1</strain>
    </source>
</reference>
<accession>A0ABY6CJC5</accession>
<feature type="transmembrane region" description="Helical" evidence="5">
    <location>
        <begin position="290"/>
        <end position="309"/>
    </location>
</feature>
<feature type="transmembrane region" description="Helical" evidence="5">
    <location>
        <begin position="177"/>
        <end position="195"/>
    </location>
</feature>
<dbReference type="PANTHER" id="PTHR11814">
    <property type="entry name" value="SULFATE TRANSPORTER"/>
    <property type="match status" value="1"/>
</dbReference>
<evidence type="ECO:0000313" key="8">
    <source>
        <dbReference type="Proteomes" id="UP001065174"/>
    </source>
</evidence>
<feature type="transmembrane region" description="Helical" evidence="5">
    <location>
        <begin position="207"/>
        <end position="232"/>
    </location>
</feature>
<feature type="transmembrane region" description="Helical" evidence="5">
    <location>
        <begin position="49"/>
        <end position="65"/>
    </location>
</feature>
<dbReference type="NCBIfam" id="TIGR00815">
    <property type="entry name" value="sulP"/>
    <property type="match status" value="1"/>
</dbReference>
<evidence type="ECO:0000256" key="2">
    <source>
        <dbReference type="ARBA" id="ARBA00022692"/>
    </source>
</evidence>
<feature type="transmembrane region" description="Helical" evidence="5">
    <location>
        <begin position="98"/>
        <end position="119"/>
    </location>
</feature>
<name>A0ABY6CJC5_9BACT</name>
<evidence type="ECO:0000256" key="3">
    <source>
        <dbReference type="ARBA" id="ARBA00022989"/>
    </source>
</evidence>
<dbReference type="CDD" id="cd07042">
    <property type="entry name" value="STAS_SulP_like_sulfate_transporter"/>
    <property type="match status" value="1"/>
</dbReference>
<dbReference type="InterPro" id="IPR036513">
    <property type="entry name" value="STAS_dom_sf"/>
</dbReference>
<dbReference type="InterPro" id="IPR018045">
    <property type="entry name" value="S04_transporter_CS"/>
</dbReference>
<dbReference type="Proteomes" id="UP001065174">
    <property type="component" value="Chromosome"/>
</dbReference>
<dbReference type="InterPro" id="IPR002645">
    <property type="entry name" value="STAS_dom"/>
</dbReference>
<evidence type="ECO:0000313" key="7">
    <source>
        <dbReference type="EMBL" id="UXP30621.1"/>
    </source>
</evidence>
<keyword evidence="2 5" id="KW-0812">Transmembrane</keyword>
<sequence>MEKLFPIIATLRNYHKSHLKGDLTAGLIVGILLVPQGMAYAMIAGLPPVYGLYAAIFPQIVYALFGSSRQLAVGPVAMDSLLVATGVSALAAAGSDHYIELAVLLALMIGMIQLTMGLFRLGFLTNFLSRPVITGFTIAAVLIIMVNQLKYLTGVDLSRSKYLHEIIVELISKTSDINWYSFAIGVSGVLLTLVLRKISPKVPASLVLVVLGSLVVYFFHLETIGVSIIGFVPKGIPSVQVPTWTWYQIQSLLPTAITLAIIGFIEAYSLAQAVQVNHKNEYEVKSNRELIALGMGNMIGSMFSSFTTTGGFSRTAVNDAAGAKTTLALIFSAMVVLSVLMFMTGLFYYLPHAALAAIIIMAVAGLIKVEEVKRLWKTDRYDFVMMLVALGGTIMLGIEWGIGLGVVISLIVLIYKTSTPHIAELGQIEGTHTFRNLERFKNAQDRPEIGILRFDARLYFANTVALREKIDEMLAKKTEMKLFVLDAQSIGDVDSSGMETLHRIYENLNQRGIQFKLAAVIGPVRDKLYRSGLVSQIGLHNFHESIESAIGIIPKEEIPFQTNVSGV</sequence>
<dbReference type="Pfam" id="PF01740">
    <property type="entry name" value="STAS"/>
    <property type="match status" value="1"/>
</dbReference>
<feature type="transmembrane region" description="Helical" evidence="5">
    <location>
        <begin position="72"/>
        <end position="92"/>
    </location>
</feature>
<dbReference type="SUPFAM" id="SSF52091">
    <property type="entry name" value="SpoIIaa-like"/>
    <property type="match status" value="1"/>
</dbReference>
<evidence type="ECO:0000256" key="1">
    <source>
        <dbReference type="ARBA" id="ARBA00004141"/>
    </source>
</evidence>
<proteinExistence type="predicted"/>
<dbReference type="EMBL" id="CP106679">
    <property type="protein sequence ID" value="UXP30621.1"/>
    <property type="molecule type" value="Genomic_DNA"/>
</dbReference>
<feature type="transmembrane region" description="Helical" evidence="5">
    <location>
        <begin position="321"/>
        <end position="340"/>
    </location>
</feature>
<feature type="transmembrane region" description="Helical" evidence="5">
    <location>
        <begin position="131"/>
        <end position="149"/>
    </location>
</feature>
<evidence type="ECO:0000256" key="4">
    <source>
        <dbReference type="ARBA" id="ARBA00023136"/>
    </source>
</evidence>
<keyword evidence="8" id="KW-1185">Reference proteome</keyword>
<evidence type="ECO:0000259" key="6">
    <source>
        <dbReference type="PROSITE" id="PS50801"/>
    </source>
</evidence>
<evidence type="ECO:0000256" key="5">
    <source>
        <dbReference type="SAM" id="Phobius"/>
    </source>
</evidence>
<feature type="domain" description="STAS" evidence="6">
    <location>
        <begin position="439"/>
        <end position="553"/>
    </location>
</feature>